<feature type="region of interest" description="Disordered" evidence="3">
    <location>
        <begin position="1"/>
        <end position="22"/>
    </location>
</feature>
<dbReference type="GeneTree" id="ENSGT00940000174063"/>
<dbReference type="Gene3D" id="1.20.58.60">
    <property type="match status" value="1"/>
</dbReference>
<evidence type="ECO:0000256" key="2">
    <source>
        <dbReference type="ARBA" id="ARBA00023203"/>
    </source>
</evidence>
<dbReference type="Pfam" id="PF00435">
    <property type="entry name" value="Spectrin"/>
    <property type="match status" value="2"/>
</dbReference>
<organism evidence="4 5">
    <name type="scientific">Eptatretus burgeri</name>
    <name type="common">Inshore hagfish</name>
    <dbReference type="NCBI Taxonomy" id="7764"/>
    <lineage>
        <taxon>Eukaryota</taxon>
        <taxon>Metazoa</taxon>
        <taxon>Chordata</taxon>
        <taxon>Craniata</taxon>
        <taxon>Vertebrata</taxon>
        <taxon>Cyclostomata</taxon>
        <taxon>Myxini</taxon>
        <taxon>Myxiniformes</taxon>
        <taxon>Myxinidae</taxon>
        <taxon>Eptatretinae</taxon>
        <taxon>Eptatretus</taxon>
    </lineage>
</organism>
<evidence type="ECO:0000313" key="5">
    <source>
        <dbReference type="Proteomes" id="UP000694388"/>
    </source>
</evidence>
<proteinExistence type="predicted"/>
<evidence type="ECO:0000256" key="3">
    <source>
        <dbReference type="SAM" id="MobiDB-lite"/>
    </source>
</evidence>
<sequence length="157" mass="18217">MAELQADANHRTLAMRSQSPAQELKEAESLLRSHEKAEREINVTLQRVEWLSGEAKRLMSQQPAVCERLGKHQRTLNQAWEELKNEAKQRHTQLECALEELLFYNAAKELMKWMEDVQAKMATARQPQSVVEAESLLEVHKELQDEVPMRVSSIRRT</sequence>
<keyword evidence="5" id="KW-1185">Reference proteome</keyword>
<dbReference type="CDD" id="cd00176">
    <property type="entry name" value="SPEC"/>
    <property type="match status" value="1"/>
</dbReference>
<dbReference type="InterPro" id="IPR002017">
    <property type="entry name" value="Spectrin_repeat"/>
</dbReference>
<evidence type="ECO:0000313" key="4">
    <source>
        <dbReference type="Ensembl" id="ENSEBUP00000021909.1"/>
    </source>
</evidence>
<dbReference type="SUPFAM" id="SSF46966">
    <property type="entry name" value="Spectrin repeat"/>
    <property type="match status" value="1"/>
</dbReference>
<dbReference type="InterPro" id="IPR018159">
    <property type="entry name" value="Spectrin/alpha-actinin"/>
</dbReference>
<protein>
    <submittedName>
        <fullName evidence="4">Uncharacterized protein</fullName>
    </submittedName>
</protein>
<name>A0A8C4R0D9_EPTBU</name>
<dbReference type="AlphaFoldDB" id="A0A8C4R0D9"/>
<dbReference type="GO" id="GO:0003779">
    <property type="term" value="F:actin binding"/>
    <property type="evidence" value="ECO:0007669"/>
    <property type="project" value="UniProtKB-KW"/>
</dbReference>
<keyword evidence="2" id="KW-0009">Actin-binding</keyword>
<dbReference type="PANTHER" id="PTHR11915">
    <property type="entry name" value="SPECTRIN/FILAMIN RELATED CYTOSKELETAL PROTEIN"/>
    <property type="match status" value="1"/>
</dbReference>
<reference evidence="4" key="2">
    <citation type="submission" date="2025-09" db="UniProtKB">
        <authorList>
            <consortium name="Ensembl"/>
        </authorList>
    </citation>
    <scope>IDENTIFICATION</scope>
</reference>
<dbReference type="SMART" id="SM00150">
    <property type="entry name" value="SPEC"/>
    <property type="match status" value="1"/>
</dbReference>
<dbReference type="Ensembl" id="ENSEBUT00000022485.1">
    <property type="protein sequence ID" value="ENSEBUP00000021909.1"/>
    <property type="gene ID" value="ENSEBUG00000013514.1"/>
</dbReference>
<reference evidence="4" key="1">
    <citation type="submission" date="2025-08" db="UniProtKB">
        <authorList>
            <consortium name="Ensembl"/>
        </authorList>
    </citation>
    <scope>IDENTIFICATION</scope>
</reference>
<accession>A0A8C4R0D9</accession>
<keyword evidence="1" id="KW-0677">Repeat</keyword>
<evidence type="ECO:0000256" key="1">
    <source>
        <dbReference type="ARBA" id="ARBA00022737"/>
    </source>
</evidence>
<dbReference type="Proteomes" id="UP000694388">
    <property type="component" value="Unplaced"/>
</dbReference>